<feature type="transmembrane region" description="Helical" evidence="7">
    <location>
        <begin position="173"/>
        <end position="195"/>
    </location>
</feature>
<evidence type="ECO:0000313" key="9">
    <source>
        <dbReference type="EMBL" id="GAA3086238.1"/>
    </source>
</evidence>
<feature type="region of interest" description="Disordered" evidence="6">
    <location>
        <begin position="234"/>
        <end position="272"/>
    </location>
</feature>
<dbReference type="InterPro" id="IPR004680">
    <property type="entry name" value="Cit_transptr-like_dom"/>
</dbReference>
<evidence type="ECO:0000256" key="2">
    <source>
        <dbReference type="ARBA" id="ARBA00022448"/>
    </source>
</evidence>
<name>A0ABP6MCG8_9ACTN</name>
<evidence type="ECO:0000256" key="7">
    <source>
        <dbReference type="SAM" id="Phobius"/>
    </source>
</evidence>
<evidence type="ECO:0000256" key="6">
    <source>
        <dbReference type="SAM" id="MobiDB-lite"/>
    </source>
</evidence>
<comment type="caution">
    <text evidence="9">The sequence shown here is derived from an EMBL/GenBank/DDBJ whole genome shotgun (WGS) entry which is preliminary data.</text>
</comment>
<keyword evidence="5 7" id="KW-0472">Membrane</keyword>
<evidence type="ECO:0000313" key="10">
    <source>
        <dbReference type="Proteomes" id="UP001501637"/>
    </source>
</evidence>
<protein>
    <submittedName>
        <fullName evidence="9">Citrate:proton symporter</fullName>
    </submittedName>
</protein>
<evidence type="ECO:0000256" key="5">
    <source>
        <dbReference type="ARBA" id="ARBA00023136"/>
    </source>
</evidence>
<feature type="compositionally biased region" description="Low complexity" evidence="6">
    <location>
        <begin position="247"/>
        <end position="258"/>
    </location>
</feature>
<feature type="transmembrane region" description="Helical" evidence="7">
    <location>
        <begin position="459"/>
        <end position="478"/>
    </location>
</feature>
<feature type="transmembrane region" description="Helical" evidence="7">
    <location>
        <begin position="304"/>
        <end position="323"/>
    </location>
</feature>
<comment type="subcellular location">
    <subcellularLocation>
        <location evidence="1">Membrane</location>
        <topology evidence="1">Multi-pass membrane protein</topology>
    </subcellularLocation>
</comment>
<keyword evidence="10" id="KW-1185">Reference proteome</keyword>
<dbReference type="Proteomes" id="UP001501637">
    <property type="component" value="Unassembled WGS sequence"/>
</dbReference>
<dbReference type="InterPro" id="IPR014738">
    <property type="entry name" value="Citrate_transporter"/>
</dbReference>
<feature type="transmembrane region" description="Helical" evidence="7">
    <location>
        <begin position="281"/>
        <end position="298"/>
    </location>
</feature>
<evidence type="ECO:0000256" key="1">
    <source>
        <dbReference type="ARBA" id="ARBA00004141"/>
    </source>
</evidence>
<keyword evidence="4 7" id="KW-1133">Transmembrane helix</keyword>
<evidence type="ECO:0000256" key="3">
    <source>
        <dbReference type="ARBA" id="ARBA00022692"/>
    </source>
</evidence>
<keyword evidence="2" id="KW-0813">Transport</keyword>
<feature type="transmembrane region" description="Helical" evidence="7">
    <location>
        <begin position="374"/>
        <end position="393"/>
    </location>
</feature>
<evidence type="ECO:0000259" key="8">
    <source>
        <dbReference type="Pfam" id="PF03600"/>
    </source>
</evidence>
<dbReference type="RefSeq" id="WP_344518882.1">
    <property type="nucleotide sequence ID" value="NZ_BAAAUG010000017.1"/>
</dbReference>
<feature type="transmembrane region" description="Helical" evidence="7">
    <location>
        <begin position="58"/>
        <end position="79"/>
    </location>
</feature>
<dbReference type="EMBL" id="BAAAUG010000017">
    <property type="protein sequence ID" value="GAA3086238.1"/>
    <property type="molecule type" value="Genomic_DNA"/>
</dbReference>
<proteinExistence type="predicted"/>
<accession>A0ABP6MCG8</accession>
<sequence>MLTILGFVMIATFLVLIMMKKMSPIAALVLIPALFCVFVGKGAHLGDYVLEGVGNLAPTAAMLMFAIVYFGVMIDVGLFDPIVRGILRFCKADPVRIVVGTALLAAIVSLDGDGSTTFMITVSAMYPLYKRLKMSLVVMTGVAATANGVMNTLPWGGPTARAATALKVDAADIFVPMIPALAMGLVAVFLLSYALGLRERKRLGMLSLDEVLEKETASETVLVGAAGGGTGGRMSLTKKTTGGAGSGTDAADSVDASGEAAEEDDGFQGLDPNRSTLRPKLYWFNAGLTVVLLTAMIMEWLPIPVLFLLGAALALTVNFPHMPDQKARIGAHAENVLNVTGMVFAAAVFTGVLQGTGMVDSMAKWLVDAIPEGMGPQMGLVTGLLSLPLTYFMSNDGFYFGVLPVLAEAGQAHGVGTLEIARASIAGQALHMSSPLVPAVYVLVGMAKVEFGDHTKFTVKWAVLTSLVVLGSGILFGII</sequence>
<evidence type="ECO:0000256" key="4">
    <source>
        <dbReference type="ARBA" id="ARBA00022989"/>
    </source>
</evidence>
<reference evidence="10" key="1">
    <citation type="journal article" date="2019" name="Int. J. Syst. Evol. Microbiol.">
        <title>The Global Catalogue of Microorganisms (GCM) 10K type strain sequencing project: providing services to taxonomists for standard genome sequencing and annotation.</title>
        <authorList>
            <consortium name="The Broad Institute Genomics Platform"/>
            <consortium name="The Broad Institute Genome Sequencing Center for Infectious Disease"/>
            <person name="Wu L."/>
            <person name="Ma J."/>
        </authorList>
    </citation>
    <scope>NUCLEOTIDE SEQUENCE [LARGE SCALE GENOMIC DNA]</scope>
    <source>
        <strain evidence="10">JCM 9092</strain>
    </source>
</reference>
<keyword evidence="3 7" id="KW-0812">Transmembrane</keyword>
<feature type="transmembrane region" description="Helical" evidence="7">
    <location>
        <begin position="335"/>
        <end position="354"/>
    </location>
</feature>
<organism evidence="9 10">
    <name type="scientific">Streptomyces rectiviolaceus</name>
    <dbReference type="NCBI Taxonomy" id="332591"/>
    <lineage>
        <taxon>Bacteria</taxon>
        <taxon>Bacillati</taxon>
        <taxon>Actinomycetota</taxon>
        <taxon>Actinomycetes</taxon>
        <taxon>Kitasatosporales</taxon>
        <taxon>Streptomycetaceae</taxon>
        <taxon>Streptomyces</taxon>
    </lineage>
</organism>
<feature type="transmembrane region" description="Helical" evidence="7">
    <location>
        <begin position="429"/>
        <end position="447"/>
    </location>
</feature>
<gene>
    <name evidence="9" type="ORF">GCM10010449_07320</name>
</gene>
<dbReference type="NCBIfam" id="TIGR00784">
    <property type="entry name" value="citMHS"/>
    <property type="match status" value="1"/>
</dbReference>
<feature type="domain" description="Citrate transporter-like" evidence="8">
    <location>
        <begin position="15"/>
        <end position="427"/>
    </location>
</feature>
<dbReference type="Pfam" id="PF03600">
    <property type="entry name" value="CitMHS"/>
    <property type="match status" value="1"/>
</dbReference>
<feature type="transmembrane region" description="Helical" evidence="7">
    <location>
        <begin position="134"/>
        <end position="153"/>
    </location>
</feature>